<feature type="transmembrane region" description="Helical" evidence="1">
    <location>
        <begin position="205"/>
        <end position="224"/>
    </location>
</feature>
<proteinExistence type="predicted"/>
<dbReference type="Proteomes" id="UP000051217">
    <property type="component" value="Unassembled WGS sequence"/>
</dbReference>
<evidence type="ECO:0000256" key="1">
    <source>
        <dbReference type="SAM" id="Phobius"/>
    </source>
</evidence>
<dbReference type="Pfam" id="PF01757">
    <property type="entry name" value="Acyl_transf_3"/>
    <property type="match status" value="1"/>
</dbReference>
<dbReference type="PANTHER" id="PTHR37312">
    <property type="entry name" value="MEMBRANE-BOUND ACYLTRANSFERASE YKRP-RELATED"/>
    <property type="match status" value="1"/>
</dbReference>
<feature type="transmembrane region" description="Helical" evidence="1">
    <location>
        <begin position="35"/>
        <end position="52"/>
    </location>
</feature>
<dbReference type="PANTHER" id="PTHR37312:SF1">
    <property type="entry name" value="MEMBRANE-BOUND ACYLTRANSFERASE YKRP-RELATED"/>
    <property type="match status" value="1"/>
</dbReference>
<gene>
    <name evidence="3" type="ORF">FC65_GL001092</name>
</gene>
<feature type="transmembrane region" description="Helical" evidence="1">
    <location>
        <begin position="244"/>
        <end position="264"/>
    </location>
</feature>
<feature type="transmembrane region" description="Helical" evidence="1">
    <location>
        <begin position="276"/>
        <end position="296"/>
    </location>
</feature>
<protein>
    <submittedName>
        <fullName evidence="3">O-acetyltransferase</fullName>
    </submittedName>
</protein>
<evidence type="ECO:0000313" key="3">
    <source>
        <dbReference type="EMBL" id="KRM29978.1"/>
    </source>
</evidence>
<feature type="domain" description="Acyltransferase 3" evidence="2">
    <location>
        <begin position="2"/>
        <end position="288"/>
    </location>
</feature>
<evidence type="ECO:0000313" key="4">
    <source>
        <dbReference type="Proteomes" id="UP000051217"/>
    </source>
</evidence>
<keyword evidence="4" id="KW-1185">Reference proteome</keyword>
<comment type="caution">
    <text evidence="3">The sequence shown here is derived from an EMBL/GenBank/DDBJ whole genome shotgun (WGS) entry which is preliminary data.</text>
</comment>
<organism evidence="3 4">
    <name type="scientific">Ligilactobacillus acidipiscis DSM 15836</name>
    <dbReference type="NCBI Taxonomy" id="1423716"/>
    <lineage>
        <taxon>Bacteria</taxon>
        <taxon>Bacillati</taxon>
        <taxon>Bacillota</taxon>
        <taxon>Bacilli</taxon>
        <taxon>Lactobacillales</taxon>
        <taxon>Lactobacillaceae</taxon>
        <taxon>Ligilactobacillus</taxon>
    </lineage>
</organism>
<feature type="transmembrane region" description="Helical" evidence="1">
    <location>
        <begin position="119"/>
        <end position="139"/>
    </location>
</feature>
<dbReference type="EMBL" id="AZFI01000024">
    <property type="protein sequence ID" value="KRM29978.1"/>
    <property type="molecule type" value="Genomic_DNA"/>
</dbReference>
<feature type="transmembrane region" description="Helical" evidence="1">
    <location>
        <begin position="89"/>
        <end position="112"/>
    </location>
</feature>
<sequence>MLFAVNVPIFFILSGYLFKEKRFSDVIKNACRNLLLPYFSTVALIGLIKLVGHNFVPNWISPIGVVQYIVSALYGLGTNSFIPEINVTVSAIGAIWFLPAMFVGNIVFNAAFKLSKKFVHAKTLLLIFSLALTVLGFLLSKKIQLPWSFDAALISQSFYCFGYMVRQLSLIERGKLLLDLAGLLFWVLSVKSGFFYMNIGYADSPILATLGAVGGSYFIMRVCCLLMRSQYQWPVFRKYGKDSLVMLCFHLIDLNAFLIGPRIFNKVVTMSGKIEVAIVVIICYRLFVIWLSSIVVPRIPVIRSFFFPRKFPFKVKDKQSLAENSL</sequence>
<accession>A0ABR5PNF6</accession>
<feature type="transmembrane region" description="Helical" evidence="1">
    <location>
        <begin position="59"/>
        <end position="77"/>
    </location>
</feature>
<keyword evidence="1" id="KW-0472">Membrane</keyword>
<feature type="transmembrane region" description="Helical" evidence="1">
    <location>
        <begin position="177"/>
        <end position="199"/>
    </location>
</feature>
<name>A0ABR5PNF6_9LACO</name>
<keyword evidence="1" id="KW-1133">Transmembrane helix</keyword>
<reference evidence="3 4" key="1">
    <citation type="journal article" date="2015" name="Genome Announc.">
        <title>Expanding the biotechnology potential of lactobacilli through comparative genomics of 213 strains and associated genera.</title>
        <authorList>
            <person name="Sun Z."/>
            <person name="Harris H.M."/>
            <person name="McCann A."/>
            <person name="Guo C."/>
            <person name="Argimon S."/>
            <person name="Zhang W."/>
            <person name="Yang X."/>
            <person name="Jeffery I.B."/>
            <person name="Cooney J.C."/>
            <person name="Kagawa T.F."/>
            <person name="Liu W."/>
            <person name="Song Y."/>
            <person name="Salvetti E."/>
            <person name="Wrobel A."/>
            <person name="Rasinkangas P."/>
            <person name="Parkhill J."/>
            <person name="Rea M.C."/>
            <person name="O'Sullivan O."/>
            <person name="Ritari J."/>
            <person name="Douillard F.P."/>
            <person name="Paul Ross R."/>
            <person name="Yang R."/>
            <person name="Briner A.E."/>
            <person name="Felis G.E."/>
            <person name="de Vos W.M."/>
            <person name="Barrangou R."/>
            <person name="Klaenhammer T.R."/>
            <person name="Caufield P.W."/>
            <person name="Cui Y."/>
            <person name="Zhang H."/>
            <person name="O'Toole P.W."/>
        </authorList>
    </citation>
    <scope>NUCLEOTIDE SEQUENCE [LARGE SCALE GENOMIC DNA]</scope>
    <source>
        <strain evidence="3 4">DSM 15836</strain>
    </source>
</reference>
<dbReference type="InterPro" id="IPR052734">
    <property type="entry name" value="Nod_factor_acetyltransferase"/>
</dbReference>
<evidence type="ECO:0000259" key="2">
    <source>
        <dbReference type="Pfam" id="PF01757"/>
    </source>
</evidence>
<keyword evidence="1" id="KW-0812">Transmembrane</keyword>
<dbReference type="InterPro" id="IPR002656">
    <property type="entry name" value="Acyl_transf_3_dom"/>
</dbReference>